<reference evidence="3" key="1">
    <citation type="journal article" date="2019" name="Int. J. Syst. Evol. Microbiol.">
        <title>The Global Catalogue of Microorganisms (GCM) 10K type strain sequencing project: providing services to taxonomists for standard genome sequencing and annotation.</title>
        <authorList>
            <consortium name="The Broad Institute Genomics Platform"/>
            <consortium name="The Broad Institute Genome Sequencing Center for Infectious Disease"/>
            <person name="Wu L."/>
            <person name="Ma J."/>
        </authorList>
    </citation>
    <scope>NUCLEOTIDE SEQUENCE [LARGE SCALE GENOMIC DNA]</scope>
    <source>
        <strain evidence="3">JCM 3106</strain>
    </source>
</reference>
<feature type="compositionally biased region" description="Basic residues" evidence="1">
    <location>
        <begin position="33"/>
        <end position="42"/>
    </location>
</feature>
<comment type="caution">
    <text evidence="2">The sequence shown here is derived from an EMBL/GenBank/DDBJ whole genome shotgun (WGS) entry which is preliminary data.</text>
</comment>
<evidence type="ECO:0000313" key="3">
    <source>
        <dbReference type="Proteomes" id="UP001499930"/>
    </source>
</evidence>
<accession>A0ABP6LIU3</accession>
<dbReference type="EMBL" id="BAAAWD010000033">
    <property type="protein sequence ID" value="GAA3042809.1"/>
    <property type="molecule type" value="Genomic_DNA"/>
</dbReference>
<dbReference type="SUPFAM" id="SSF54285">
    <property type="entry name" value="MoaD/ThiS"/>
    <property type="match status" value="1"/>
</dbReference>
<dbReference type="Proteomes" id="UP001499930">
    <property type="component" value="Unassembled WGS sequence"/>
</dbReference>
<keyword evidence="3" id="KW-1185">Reference proteome</keyword>
<dbReference type="RefSeq" id="WP_344908582.1">
    <property type="nucleotide sequence ID" value="NZ_BAAAWD010000033.1"/>
</dbReference>
<name>A0ABP6LIU3_9ACTN</name>
<gene>
    <name evidence="2" type="ORF">GCM10017559_85030</name>
</gene>
<dbReference type="InterPro" id="IPR016155">
    <property type="entry name" value="Mopterin_synth/thiamin_S_b"/>
</dbReference>
<sequence length="156" mass="16979">MSPPPAPRGDGPRETGTFPSPGTRRLAAVAPARRARHPSRPLRRAEPMARPVTLVTFVLPVALRHWAGESTEIRVFAVADREGGQPTLGSALDTLRRVHPSLEQRLRDDYGGIRRHITMFVCGENALHLGGLDCALPPAAEIFVLPALSRRQETTG</sequence>
<evidence type="ECO:0000256" key="1">
    <source>
        <dbReference type="SAM" id="MobiDB-lite"/>
    </source>
</evidence>
<feature type="region of interest" description="Disordered" evidence="1">
    <location>
        <begin position="1"/>
        <end position="42"/>
    </location>
</feature>
<protein>
    <recommendedName>
        <fullName evidence="4">MoaD/ThiS family protein</fullName>
    </recommendedName>
</protein>
<dbReference type="Gene3D" id="3.10.20.30">
    <property type="match status" value="1"/>
</dbReference>
<evidence type="ECO:0000313" key="2">
    <source>
        <dbReference type="EMBL" id="GAA3042809.1"/>
    </source>
</evidence>
<proteinExistence type="predicted"/>
<evidence type="ECO:0008006" key="4">
    <source>
        <dbReference type="Google" id="ProtNLM"/>
    </source>
</evidence>
<organism evidence="2 3">
    <name type="scientific">Streptosporangium longisporum</name>
    <dbReference type="NCBI Taxonomy" id="46187"/>
    <lineage>
        <taxon>Bacteria</taxon>
        <taxon>Bacillati</taxon>
        <taxon>Actinomycetota</taxon>
        <taxon>Actinomycetes</taxon>
        <taxon>Streptosporangiales</taxon>
        <taxon>Streptosporangiaceae</taxon>
        <taxon>Streptosporangium</taxon>
    </lineage>
</organism>
<dbReference type="InterPro" id="IPR012675">
    <property type="entry name" value="Beta-grasp_dom_sf"/>
</dbReference>